<evidence type="ECO:0000313" key="2">
    <source>
        <dbReference type="Proteomes" id="UP000799764"/>
    </source>
</evidence>
<sequence length="149" mass="17129">RSDAFIEGHSNKVDIYDFEPGTFEMFVEFMYFGRYTYKDDLTDHLRLRDSAKAWILGDYFDAVEFKNFAIRNLHDVYMSPGSGGRPKTGIGPKMVDYCYSQTASGSPLSQLVLAFLVQNWHDSDIIHYDGGGSWELVWAQHPTLRDELL</sequence>
<dbReference type="Gene3D" id="3.30.710.10">
    <property type="entry name" value="Potassium Channel Kv1.1, Chain A"/>
    <property type="match status" value="1"/>
</dbReference>
<dbReference type="Proteomes" id="UP000799764">
    <property type="component" value="Unassembled WGS sequence"/>
</dbReference>
<dbReference type="AlphaFoldDB" id="A0A9P4UDA3"/>
<comment type="caution">
    <text evidence="1">The sequence shown here is derived from an EMBL/GenBank/DDBJ whole genome shotgun (WGS) entry which is preliminary data.</text>
</comment>
<organism evidence="1 2">
    <name type="scientific">Karstenula rhodostoma CBS 690.94</name>
    <dbReference type="NCBI Taxonomy" id="1392251"/>
    <lineage>
        <taxon>Eukaryota</taxon>
        <taxon>Fungi</taxon>
        <taxon>Dikarya</taxon>
        <taxon>Ascomycota</taxon>
        <taxon>Pezizomycotina</taxon>
        <taxon>Dothideomycetes</taxon>
        <taxon>Pleosporomycetidae</taxon>
        <taxon>Pleosporales</taxon>
        <taxon>Massarineae</taxon>
        <taxon>Didymosphaeriaceae</taxon>
        <taxon>Karstenula</taxon>
    </lineage>
</organism>
<reference evidence="1" key="1">
    <citation type="journal article" date="2020" name="Stud. Mycol.">
        <title>101 Dothideomycetes genomes: a test case for predicting lifestyles and emergence of pathogens.</title>
        <authorList>
            <person name="Haridas S."/>
            <person name="Albert R."/>
            <person name="Binder M."/>
            <person name="Bloem J."/>
            <person name="Labutti K."/>
            <person name="Salamov A."/>
            <person name="Andreopoulos B."/>
            <person name="Baker S."/>
            <person name="Barry K."/>
            <person name="Bills G."/>
            <person name="Bluhm B."/>
            <person name="Cannon C."/>
            <person name="Castanera R."/>
            <person name="Culley D."/>
            <person name="Daum C."/>
            <person name="Ezra D."/>
            <person name="Gonzalez J."/>
            <person name="Henrissat B."/>
            <person name="Kuo A."/>
            <person name="Liang C."/>
            <person name="Lipzen A."/>
            <person name="Lutzoni F."/>
            <person name="Magnuson J."/>
            <person name="Mondo S."/>
            <person name="Nolan M."/>
            <person name="Ohm R."/>
            <person name="Pangilinan J."/>
            <person name="Park H.-J."/>
            <person name="Ramirez L."/>
            <person name="Alfaro M."/>
            <person name="Sun H."/>
            <person name="Tritt A."/>
            <person name="Yoshinaga Y."/>
            <person name="Zwiers L.-H."/>
            <person name="Turgeon B."/>
            <person name="Goodwin S."/>
            <person name="Spatafora J."/>
            <person name="Crous P."/>
            <person name="Grigoriev I."/>
        </authorList>
    </citation>
    <scope>NUCLEOTIDE SEQUENCE</scope>
    <source>
        <strain evidence="1">CBS 690.94</strain>
    </source>
</reference>
<evidence type="ECO:0008006" key="3">
    <source>
        <dbReference type="Google" id="ProtNLM"/>
    </source>
</evidence>
<dbReference type="OrthoDB" id="194443at2759"/>
<name>A0A9P4UDA3_9PLEO</name>
<dbReference type="EMBL" id="MU001500">
    <property type="protein sequence ID" value="KAF2445178.1"/>
    <property type="molecule type" value="Genomic_DNA"/>
</dbReference>
<keyword evidence="2" id="KW-1185">Reference proteome</keyword>
<gene>
    <name evidence="1" type="ORF">P171DRAFT_341148</name>
</gene>
<evidence type="ECO:0000313" key="1">
    <source>
        <dbReference type="EMBL" id="KAF2445178.1"/>
    </source>
</evidence>
<protein>
    <recommendedName>
        <fullName evidence="3">BTB domain-containing protein</fullName>
    </recommendedName>
</protein>
<accession>A0A9P4UDA3</accession>
<feature type="non-terminal residue" evidence="1">
    <location>
        <position position="1"/>
    </location>
</feature>
<proteinExistence type="predicted"/>
<dbReference type="SUPFAM" id="SSF54695">
    <property type="entry name" value="POZ domain"/>
    <property type="match status" value="1"/>
</dbReference>
<dbReference type="InterPro" id="IPR011333">
    <property type="entry name" value="SKP1/BTB/POZ_sf"/>
</dbReference>
<feature type="non-terminal residue" evidence="1">
    <location>
        <position position="149"/>
    </location>
</feature>